<dbReference type="AlphaFoldDB" id="A0A348G313"/>
<proteinExistence type="predicted"/>
<feature type="domain" description="WCX" evidence="2">
    <location>
        <begin position="242"/>
        <end position="319"/>
    </location>
</feature>
<accession>A0A348G313</accession>
<dbReference type="KEGG" id="blag:BLTE_26310"/>
<dbReference type="RefSeq" id="WP_126401109.1">
    <property type="nucleotide sequence ID" value="NZ_AP018907.1"/>
</dbReference>
<reference evidence="3 4" key="1">
    <citation type="submission" date="2018-08" db="EMBL/GenBank/DDBJ databases">
        <title>Complete genome sequencing of Blastochloris tepida GI.</title>
        <authorList>
            <person name="Tsukatani Y."/>
            <person name="Mori H."/>
        </authorList>
    </citation>
    <scope>NUCLEOTIDE SEQUENCE [LARGE SCALE GENOMIC DNA]</scope>
    <source>
        <strain evidence="3 4">GI</strain>
    </source>
</reference>
<keyword evidence="3" id="KW-0238">DNA-binding</keyword>
<gene>
    <name evidence="3" type="ORF">BLTE_26310</name>
</gene>
<evidence type="ECO:0000259" key="2">
    <source>
        <dbReference type="Pfam" id="PF25583"/>
    </source>
</evidence>
<sequence length="326" mass="36815">MRWEKAADLVRLARLLAGSAEGLTLDEMAMELGVSRRTAERMRDGVSLIFGALEERDDGRMRRFRLAGGLDRFLTAPTAVEMAELKHAAKLIGMNAPDRAAHLRSLYEKIATRLRSHERFRLETDVEALMRAEALARQVGPRPRIEETLLSALRDALLRERAVRFSYGGETSNRRRHTVVPYGLLFGQHAYLVGASIKKTKPVLWRLDRVSAMELTDQVARPPEDFDLDAFANISFGTYQEEPVDIVLRFSPEAAPDAKTFVFHPTQSVTDDLDGSTVVRFRAGGLLEIVNHLFTWGSTVTVIAPAELRQMMCDRLRTAFEHHREC</sequence>
<dbReference type="Pfam" id="PF13280">
    <property type="entry name" value="WYL"/>
    <property type="match status" value="1"/>
</dbReference>
<dbReference type="PANTHER" id="PTHR34580">
    <property type="match status" value="1"/>
</dbReference>
<organism evidence="3 4">
    <name type="scientific">Blastochloris tepida</name>
    <dbReference type="NCBI Taxonomy" id="2233851"/>
    <lineage>
        <taxon>Bacteria</taxon>
        <taxon>Pseudomonadati</taxon>
        <taxon>Pseudomonadota</taxon>
        <taxon>Alphaproteobacteria</taxon>
        <taxon>Hyphomicrobiales</taxon>
        <taxon>Blastochloridaceae</taxon>
        <taxon>Blastochloris</taxon>
    </lineage>
</organism>
<dbReference type="Pfam" id="PF25583">
    <property type="entry name" value="WCX"/>
    <property type="match status" value="1"/>
</dbReference>
<dbReference type="InterPro" id="IPR051534">
    <property type="entry name" value="CBASS_pafABC_assoc_protein"/>
</dbReference>
<dbReference type="OrthoDB" id="7626446at2"/>
<name>A0A348G313_9HYPH</name>
<dbReference type="InterPro" id="IPR057727">
    <property type="entry name" value="WCX_dom"/>
</dbReference>
<evidence type="ECO:0000259" key="1">
    <source>
        <dbReference type="Pfam" id="PF13280"/>
    </source>
</evidence>
<dbReference type="EMBL" id="AP018907">
    <property type="protein sequence ID" value="BBF93946.1"/>
    <property type="molecule type" value="Genomic_DNA"/>
</dbReference>
<evidence type="ECO:0000313" key="3">
    <source>
        <dbReference type="EMBL" id="BBF93946.1"/>
    </source>
</evidence>
<evidence type="ECO:0000313" key="4">
    <source>
        <dbReference type="Proteomes" id="UP000266934"/>
    </source>
</evidence>
<feature type="domain" description="WYL" evidence="1">
    <location>
        <begin position="149"/>
        <end position="214"/>
    </location>
</feature>
<dbReference type="PROSITE" id="PS52050">
    <property type="entry name" value="WYL"/>
    <property type="match status" value="1"/>
</dbReference>
<keyword evidence="4" id="KW-1185">Reference proteome</keyword>
<dbReference type="PANTHER" id="PTHR34580:SF1">
    <property type="entry name" value="PROTEIN PAFC"/>
    <property type="match status" value="1"/>
</dbReference>
<dbReference type="Proteomes" id="UP000266934">
    <property type="component" value="Chromosome"/>
</dbReference>
<dbReference type="GO" id="GO:0003677">
    <property type="term" value="F:DNA binding"/>
    <property type="evidence" value="ECO:0007669"/>
    <property type="project" value="UniProtKB-KW"/>
</dbReference>
<protein>
    <submittedName>
        <fullName evidence="3">DNA-binding transcriptional regulator</fullName>
    </submittedName>
</protein>
<dbReference type="InterPro" id="IPR026881">
    <property type="entry name" value="WYL_dom"/>
</dbReference>